<keyword evidence="15" id="KW-0934">Plastid</keyword>
<reference evidence="15" key="1">
    <citation type="submission" date="2016-11" db="EMBL/GenBank/DDBJ databases">
        <title>Complete Chloroplast Genome of Thorea hispida.</title>
        <authorList>
            <person name="Nan F."/>
            <person name="Xie S."/>
        </authorList>
    </citation>
    <scope>NUCLEOTIDE SEQUENCE</scope>
</reference>
<keyword evidence="9 12" id="KW-0472">Membrane</keyword>
<evidence type="ECO:0000256" key="1">
    <source>
        <dbReference type="ARBA" id="ARBA00004170"/>
    </source>
</evidence>
<dbReference type="GO" id="GO:0045259">
    <property type="term" value="C:proton-transporting ATP synthase complex"/>
    <property type="evidence" value="ECO:0007669"/>
    <property type="project" value="UniProtKB-KW"/>
</dbReference>
<dbReference type="InterPro" id="IPR050053">
    <property type="entry name" value="ATPase_alpha/beta_chains"/>
</dbReference>
<keyword evidence="10 12" id="KW-0139">CF(1)</keyword>
<dbReference type="InterPro" id="IPR020003">
    <property type="entry name" value="ATPase_a/bsu_AS"/>
</dbReference>
<dbReference type="PANTHER" id="PTHR15184:SF71">
    <property type="entry name" value="ATP SYNTHASE SUBUNIT BETA, MITOCHONDRIAL"/>
    <property type="match status" value="1"/>
</dbReference>
<comment type="similarity">
    <text evidence="2 12">Belongs to the ATPase alpha/beta chains family.</text>
</comment>
<evidence type="ECO:0000256" key="4">
    <source>
        <dbReference type="ARBA" id="ARBA00022741"/>
    </source>
</evidence>
<dbReference type="FunFam" id="1.10.1140.10:FF:000001">
    <property type="entry name" value="ATP synthase subunit beta"/>
    <property type="match status" value="1"/>
</dbReference>
<protein>
    <recommendedName>
        <fullName evidence="12">ATP synthase subunit beta, chloroplastic</fullName>
        <ecNumber evidence="12">7.1.2.2</ecNumber>
    </recommendedName>
    <alternativeName>
        <fullName evidence="12">ATP synthase F1 sector subunit beta</fullName>
    </alternativeName>
    <alternativeName>
        <fullName evidence="12">F-ATPase subunit beta</fullName>
    </alternativeName>
</protein>
<dbReference type="GO" id="GO:0046933">
    <property type="term" value="F:proton-transporting ATP synthase activity, rotational mechanism"/>
    <property type="evidence" value="ECO:0007669"/>
    <property type="project" value="UniProtKB-UniRule"/>
</dbReference>
<sequence>MSSTDGLRRGVEAVDTGAPITVPVGVPTLGRIFNVLGETVDSFDKVISENYLPIHRQAPAFIQLETKPSIFETGIKVVDLLAPYRRGGKIGLFGGAGVGKTVLIMELINNIAKAHGGVSVFGGVGERTREGNDLYQEMKESKVIDSDNLTNSKVALVYGQMNEPPGARMRVGLTALTMAEYFRDVNKQDVLLFIDNIFRFVQAGSEVSALLGRMPSAVGYQPTLATEMGALQERITSTKEGSITSIQAVYVPADDLTDPAPATTFAHLDATTVLSRGLAAKGIYPAVDPLDSTSTMLQPDIVGEEHYRIAQEVKSTLQRYKELQDIIAILGLDELSEEDRLIVSRARKIERFLSQPFFVAEVFTGSPGKYVSLENAIKGFQMIIKGELDDLPEQAFYLVGDINEAIDKAQTLKI</sequence>
<evidence type="ECO:0000256" key="10">
    <source>
        <dbReference type="ARBA" id="ARBA00023196"/>
    </source>
</evidence>
<dbReference type="AlphaFoldDB" id="A0A1Z1XAL4"/>
<evidence type="ECO:0000256" key="3">
    <source>
        <dbReference type="ARBA" id="ARBA00022448"/>
    </source>
</evidence>
<keyword evidence="6 12" id="KW-0067">ATP-binding</keyword>
<dbReference type="GO" id="GO:0042776">
    <property type="term" value="P:proton motive force-driven mitochondrial ATP synthesis"/>
    <property type="evidence" value="ECO:0007669"/>
    <property type="project" value="TreeGrafter"/>
</dbReference>
<dbReference type="PANTHER" id="PTHR15184">
    <property type="entry name" value="ATP SYNTHASE"/>
    <property type="match status" value="1"/>
</dbReference>
<comment type="catalytic activity">
    <reaction evidence="12 13">
        <text>ATP + H2O + 4 H(+)(in) = ADP + phosphate + 5 H(+)(out)</text>
        <dbReference type="Rhea" id="RHEA:57720"/>
        <dbReference type="ChEBI" id="CHEBI:15377"/>
        <dbReference type="ChEBI" id="CHEBI:15378"/>
        <dbReference type="ChEBI" id="CHEBI:30616"/>
        <dbReference type="ChEBI" id="CHEBI:43474"/>
        <dbReference type="ChEBI" id="CHEBI:456216"/>
        <dbReference type="EC" id="7.1.2.2"/>
    </reaction>
</comment>
<accession>A0A1Z1XAL4</accession>
<dbReference type="InterPro" id="IPR027417">
    <property type="entry name" value="P-loop_NTPase"/>
</dbReference>
<dbReference type="SMART" id="SM00382">
    <property type="entry name" value="AAA"/>
    <property type="match status" value="1"/>
</dbReference>
<dbReference type="GO" id="GO:0009535">
    <property type="term" value="C:chloroplast thylakoid membrane"/>
    <property type="evidence" value="ECO:0007669"/>
    <property type="project" value="UniProtKB-SubCell"/>
</dbReference>
<evidence type="ECO:0000256" key="8">
    <source>
        <dbReference type="ARBA" id="ARBA00023065"/>
    </source>
</evidence>
<keyword evidence="3 12" id="KW-0813">Transport</keyword>
<organism evidence="15">
    <name type="scientific">Thorea hispida</name>
    <dbReference type="NCBI Taxonomy" id="202687"/>
    <lineage>
        <taxon>Eukaryota</taxon>
        <taxon>Rhodophyta</taxon>
        <taxon>Florideophyceae</taxon>
        <taxon>Nemaliophycidae</taxon>
        <taxon>Thoreales</taxon>
        <taxon>Thoreaceae</taxon>
        <taxon>Thorea</taxon>
    </lineage>
</organism>
<evidence type="ECO:0000256" key="5">
    <source>
        <dbReference type="ARBA" id="ARBA00022781"/>
    </source>
</evidence>
<dbReference type="EMBL" id="KY083065">
    <property type="protein sequence ID" value="ARX95884.1"/>
    <property type="molecule type" value="Genomic_DNA"/>
</dbReference>
<dbReference type="InterPro" id="IPR000194">
    <property type="entry name" value="ATPase_F1/V1/A1_a/bsu_nucl-bd"/>
</dbReference>
<comment type="function">
    <text evidence="12">Produces ATP from ADP in the presence of a proton gradient across the membrane. The catalytic sites are hosted primarily by the beta subunits.</text>
</comment>
<dbReference type="SUPFAM" id="SSF47917">
    <property type="entry name" value="C-terminal domain of alpha and beta subunits of F1 ATP synthase"/>
    <property type="match status" value="1"/>
</dbReference>
<dbReference type="GO" id="GO:0005739">
    <property type="term" value="C:mitochondrion"/>
    <property type="evidence" value="ECO:0007669"/>
    <property type="project" value="GOC"/>
</dbReference>
<evidence type="ECO:0000256" key="7">
    <source>
        <dbReference type="ARBA" id="ARBA00022967"/>
    </source>
</evidence>
<name>A0A1Z1XAL4_9FLOR</name>
<keyword evidence="11 12" id="KW-0066">ATP synthesis</keyword>
<dbReference type="Gene3D" id="1.10.1140.10">
    <property type="entry name" value="Bovine Mitochondrial F1-atpase, Atp Synthase Beta Chain, Chain D, domain 3"/>
    <property type="match status" value="1"/>
</dbReference>
<evidence type="ECO:0000256" key="11">
    <source>
        <dbReference type="ARBA" id="ARBA00023310"/>
    </source>
</evidence>
<dbReference type="CDD" id="cd01133">
    <property type="entry name" value="F1-ATPase_beta_CD"/>
    <property type="match status" value="1"/>
</dbReference>
<gene>
    <name evidence="12 15" type="primary">atpB</name>
</gene>
<evidence type="ECO:0000256" key="2">
    <source>
        <dbReference type="ARBA" id="ARBA00008936"/>
    </source>
</evidence>
<dbReference type="InterPro" id="IPR024034">
    <property type="entry name" value="ATPase_F1/V1_b/a_C"/>
</dbReference>
<comment type="subcellular location">
    <subcellularLocation>
        <location evidence="1">Membrane</location>
        <topology evidence="1">Peripheral membrane protein</topology>
    </subcellularLocation>
    <subcellularLocation>
        <location evidence="12">Plastid</location>
        <location evidence="12">Chloroplast thylakoid membrane</location>
        <topology evidence="12">Peripheral membrane protein</topology>
    </subcellularLocation>
</comment>
<dbReference type="FunFam" id="3.40.50.300:FF:000004">
    <property type="entry name" value="ATP synthase subunit beta"/>
    <property type="match status" value="1"/>
</dbReference>
<dbReference type="PROSITE" id="PS00152">
    <property type="entry name" value="ATPASE_ALPHA_BETA"/>
    <property type="match status" value="1"/>
</dbReference>
<dbReference type="HAMAP" id="MF_01347">
    <property type="entry name" value="ATP_synth_beta_bact"/>
    <property type="match status" value="1"/>
</dbReference>
<keyword evidence="8 12" id="KW-0406">Ion transport</keyword>
<keyword evidence="5 12" id="KW-0375">Hydrogen ion transport</keyword>
<keyword evidence="4 12" id="KW-0547">Nucleotide-binding</keyword>
<evidence type="ECO:0000256" key="12">
    <source>
        <dbReference type="HAMAP-Rule" id="MF_01347"/>
    </source>
</evidence>
<dbReference type="InterPro" id="IPR055190">
    <property type="entry name" value="ATP-synt_VA_C"/>
</dbReference>
<dbReference type="InterPro" id="IPR005722">
    <property type="entry name" value="ATP_synth_F1_bsu"/>
</dbReference>
<geneLocation type="chloroplast" evidence="15"/>
<dbReference type="NCBIfam" id="TIGR01039">
    <property type="entry name" value="atpD"/>
    <property type="match status" value="1"/>
</dbReference>
<dbReference type="CDD" id="cd18110">
    <property type="entry name" value="ATP-synt_F1_beta_C"/>
    <property type="match status" value="1"/>
</dbReference>
<evidence type="ECO:0000313" key="15">
    <source>
        <dbReference type="EMBL" id="ARX95884.1"/>
    </source>
</evidence>
<dbReference type="EC" id="7.1.2.2" evidence="12"/>
<evidence type="ECO:0000256" key="6">
    <source>
        <dbReference type="ARBA" id="ARBA00022840"/>
    </source>
</evidence>
<evidence type="ECO:0000259" key="14">
    <source>
        <dbReference type="SMART" id="SM00382"/>
    </source>
</evidence>
<dbReference type="SUPFAM" id="SSF52540">
    <property type="entry name" value="P-loop containing nucleoside triphosphate hydrolases"/>
    <property type="match status" value="1"/>
</dbReference>
<keyword evidence="15" id="KW-0150">Chloroplast</keyword>
<keyword evidence="7 12" id="KW-1278">Translocase</keyword>
<dbReference type="Pfam" id="PF22919">
    <property type="entry name" value="ATP-synt_VA_C"/>
    <property type="match status" value="1"/>
</dbReference>
<feature type="domain" description="AAA+ ATPase" evidence="14">
    <location>
        <begin position="86"/>
        <end position="278"/>
    </location>
</feature>
<comment type="subunit">
    <text evidence="12 13">F-type ATPases have 2 components, CF(1) - the catalytic core - and CF(0) - the membrane proton channel. CF(1) has five subunits: alpha(3), beta(3), gamma(1), delta(1), epsilon(1). CF(0) has four main subunits: a(1), b(1), b'(1) and c(9-12).</text>
</comment>
<keyword evidence="12" id="KW-0793">Thylakoid</keyword>
<evidence type="ECO:0000256" key="9">
    <source>
        <dbReference type="ARBA" id="ARBA00023136"/>
    </source>
</evidence>
<proteinExistence type="inferred from homology"/>
<feature type="binding site" evidence="12">
    <location>
        <begin position="94"/>
        <end position="101"/>
    </location>
    <ligand>
        <name>ATP</name>
        <dbReference type="ChEBI" id="CHEBI:30616"/>
    </ligand>
</feature>
<evidence type="ECO:0000256" key="13">
    <source>
        <dbReference type="RuleBase" id="RU003553"/>
    </source>
</evidence>
<dbReference type="InterPro" id="IPR003593">
    <property type="entry name" value="AAA+_ATPase"/>
</dbReference>
<dbReference type="Pfam" id="PF00006">
    <property type="entry name" value="ATP-synt_ab"/>
    <property type="match status" value="1"/>
</dbReference>
<dbReference type="GO" id="GO:0005524">
    <property type="term" value="F:ATP binding"/>
    <property type="evidence" value="ECO:0007669"/>
    <property type="project" value="UniProtKB-UniRule"/>
</dbReference>
<dbReference type="Gene3D" id="3.40.50.300">
    <property type="entry name" value="P-loop containing nucleotide triphosphate hydrolases"/>
    <property type="match status" value="1"/>
</dbReference>